<dbReference type="GO" id="GO:0003677">
    <property type="term" value="F:DNA binding"/>
    <property type="evidence" value="ECO:0007669"/>
    <property type="project" value="UniProtKB-KW"/>
</dbReference>
<feature type="compositionally biased region" description="Polar residues" evidence="4">
    <location>
        <begin position="123"/>
        <end position="139"/>
    </location>
</feature>
<evidence type="ECO:0000256" key="1">
    <source>
        <dbReference type="ARBA" id="ARBA00023125"/>
    </source>
</evidence>
<evidence type="ECO:0000313" key="5">
    <source>
        <dbReference type="EMBL" id="MEE3928046.1"/>
    </source>
</evidence>
<name>A0ABU7MKJ0_9BACT</name>
<proteinExistence type="inferred from homology"/>
<dbReference type="PANTHER" id="PTHR10302">
    <property type="entry name" value="SINGLE-STRANDED DNA-BINDING PROTEIN"/>
    <property type="match status" value="1"/>
</dbReference>
<dbReference type="Gene3D" id="2.40.50.140">
    <property type="entry name" value="Nucleic acid-binding proteins"/>
    <property type="match status" value="1"/>
</dbReference>
<dbReference type="NCBIfam" id="TIGR00621">
    <property type="entry name" value="ssb"/>
    <property type="match status" value="1"/>
</dbReference>
<dbReference type="EMBL" id="JAZDWZ010000001">
    <property type="protein sequence ID" value="MEE3928046.1"/>
    <property type="molecule type" value="Genomic_DNA"/>
</dbReference>
<dbReference type="SUPFAM" id="SSF50249">
    <property type="entry name" value="Nucleic acid-binding proteins"/>
    <property type="match status" value="1"/>
</dbReference>
<feature type="compositionally biased region" description="Low complexity" evidence="4">
    <location>
        <begin position="140"/>
        <end position="153"/>
    </location>
</feature>
<evidence type="ECO:0000313" key="6">
    <source>
        <dbReference type="Proteomes" id="UP001344817"/>
    </source>
</evidence>
<dbReference type="Pfam" id="PF00436">
    <property type="entry name" value="SSB"/>
    <property type="match status" value="1"/>
</dbReference>
<comment type="subunit">
    <text evidence="2">Homotetramer.</text>
</comment>
<accession>A0ABU7MKJ0</accession>
<gene>
    <name evidence="5" type="ORF">V2E24_00440</name>
</gene>
<dbReference type="PANTHER" id="PTHR10302:SF27">
    <property type="entry name" value="SINGLE-STRANDED DNA-BINDING PROTEIN"/>
    <property type="match status" value="1"/>
</dbReference>
<dbReference type="PROSITE" id="PS50935">
    <property type="entry name" value="SSB"/>
    <property type="match status" value="1"/>
</dbReference>
<feature type="compositionally biased region" description="Low complexity" evidence="4">
    <location>
        <begin position="109"/>
        <end position="122"/>
    </location>
</feature>
<comment type="caution">
    <text evidence="5">The sequence shown here is derived from an EMBL/GenBank/DDBJ whole genome shotgun (WGS) entry which is preliminary data.</text>
</comment>
<reference evidence="5" key="1">
    <citation type="submission" date="2024-01" db="EMBL/GenBank/DDBJ databases">
        <title>Genome sequence of Mycoplasma ciconiae type strain DSM 25251.</title>
        <authorList>
            <person name="Spergser J."/>
        </authorList>
    </citation>
    <scope>NUCLEOTIDE SEQUENCE [LARGE SCALE GENOMIC DNA]</scope>
    <source>
        <strain evidence="5">DSM 25251</strain>
    </source>
</reference>
<keyword evidence="1 2" id="KW-0238">DNA-binding</keyword>
<dbReference type="InterPro" id="IPR000424">
    <property type="entry name" value="Primosome_PriB/ssb"/>
</dbReference>
<dbReference type="Proteomes" id="UP001344817">
    <property type="component" value="Unassembled WGS sequence"/>
</dbReference>
<evidence type="ECO:0000256" key="2">
    <source>
        <dbReference type="HAMAP-Rule" id="MF_00984"/>
    </source>
</evidence>
<feature type="region of interest" description="Disordered" evidence="4">
    <location>
        <begin position="107"/>
        <end position="153"/>
    </location>
</feature>
<dbReference type="HAMAP" id="MF_00984">
    <property type="entry name" value="SSB"/>
    <property type="match status" value="1"/>
</dbReference>
<comment type="caution">
    <text evidence="2">Lacks conserved residue(s) required for the propagation of feature annotation.</text>
</comment>
<dbReference type="CDD" id="cd04496">
    <property type="entry name" value="SSB_OBF"/>
    <property type="match status" value="1"/>
</dbReference>
<sequence length="193" mass="21673">MNKVFLIGRTTQEVRFTQLNNGVSLARVTLAVERDTQTEQTDFIPLVAWRNTALYLNNAVRRGTLIAVEGSLTSSTYKNKDNLLVTSYDVTIDRLRILEPKAVVDQRVPNPNSFTPTTPNFSKNNFNKEQPSSNNFTNPSQVNNKTNSSSNNSYNVVDLSAIKSDDDDDFSIIDRLSQQKSDIFGGMDEIDKE</sequence>
<evidence type="ECO:0000256" key="4">
    <source>
        <dbReference type="SAM" id="MobiDB-lite"/>
    </source>
</evidence>
<protein>
    <recommendedName>
        <fullName evidence="2 3">Single-stranded DNA-binding protein</fullName>
        <shortName evidence="2">SSB</shortName>
    </recommendedName>
</protein>
<dbReference type="InterPro" id="IPR011344">
    <property type="entry name" value="ssDNA-bd"/>
</dbReference>
<organism evidence="5 6">
    <name type="scientific">Mycoplasmopsis ciconiae</name>
    <dbReference type="NCBI Taxonomy" id="561067"/>
    <lineage>
        <taxon>Bacteria</taxon>
        <taxon>Bacillati</taxon>
        <taxon>Mycoplasmatota</taxon>
        <taxon>Mycoplasmoidales</taxon>
        <taxon>Metamycoplasmataceae</taxon>
        <taxon>Mycoplasmopsis</taxon>
    </lineage>
</organism>
<dbReference type="InterPro" id="IPR012340">
    <property type="entry name" value="NA-bd_OB-fold"/>
</dbReference>
<keyword evidence="6" id="KW-1185">Reference proteome</keyword>
<dbReference type="RefSeq" id="WP_330500461.1">
    <property type="nucleotide sequence ID" value="NZ_JAZDWZ010000001.1"/>
</dbReference>
<evidence type="ECO:0000256" key="3">
    <source>
        <dbReference type="RuleBase" id="RU000524"/>
    </source>
</evidence>